<organism evidence="3 4">
    <name type="scientific">Coprinopsis marcescibilis</name>
    <name type="common">Agaric fungus</name>
    <name type="synonym">Psathyrella marcescibilis</name>
    <dbReference type="NCBI Taxonomy" id="230819"/>
    <lineage>
        <taxon>Eukaryota</taxon>
        <taxon>Fungi</taxon>
        <taxon>Dikarya</taxon>
        <taxon>Basidiomycota</taxon>
        <taxon>Agaricomycotina</taxon>
        <taxon>Agaricomycetes</taxon>
        <taxon>Agaricomycetidae</taxon>
        <taxon>Agaricales</taxon>
        <taxon>Agaricineae</taxon>
        <taxon>Psathyrellaceae</taxon>
        <taxon>Coprinopsis</taxon>
    </lineage>
</organism>
<keyword evidence="2" id="KW-0812">Transmembrane</keyword>
<dbReference type="STRING" id="230819.A0A5C3KG31"/>
<dbReference type="Proteomes" id="UP000307440">
    <property type="component" value="Unassembled WGS sequence"/>
</dbReference>
<gene>
    <name evidence="3" type="ORF">FA15DRAFT_760394</name>
</gene>
<feature type="transmembrane region" description="Helical" evidence="2">
    <location>
        <begin position="134"/>
        <end position="155"/>
    </location>
</feature>
<dbReference type="OrthoDB" id="3351617at2759"/>
<feature type="transmembrane region" description="Helical" evidence="2">
    <location>
        <begin position="17"/>
        <end position="43"/>
    </location>
</feature>
<feature type="transmembrane region" description="Helical" evidence="2">
    <location>
        <begin position="102"/>
        <end position="122"/>
    </location>
</feature>
<feature type="transmembrane region" description="Helical" evidence="2">
    <location>
        <begin position="167"/>
        <end position="192"/>
    </location>
</feature>
<evidence type="ECO:0000313" key="4">
    <source>
        <dbReference type="Proteomes" id="UP000307440"/>
    </source>
</evidence>
<feature type="transmembrane region" description="Helical" evidence="2">
    <location>
        <begin position="254"/>
        <end position="273"/>
    </location>
</feature>
<feature type="compositionally biased region" description="Polar residues" evidence="1">
    <location>
        <begin position="309"/>
        <end position="325"/>
    </location>
</feature>
<accession>A0A5C3KG31</accession>
<keyword evidence="4" id="KW-1185">Reference proteome</keyword>
<dbReference type="EMBL" id="ML210372">
    <property type="protein sequence ID" value="TFK18874.1"/>
    <property type="molecule type" value="Genomic_DNA"/>
</dbReference>
<feature type="transmembrane region" description="Helical" evidence="2">
    <location>
        <begin position="213"/>
        <end position="234"/>
    </location>
</feature>
<evidence type="ECO:0000256" key="2">
    <source>
        <dbReference type="SAM" id="Phobius"/>
    </source>
</evidence>
<evidence type="ECO:0000313" key="3">
    <source>
        <dbReference type="EMBL" id="TFK18874.1"/>
    </source>
</evidence>
<keyword evidence="2" id="KW-1133">Transmembrane helix</keyword>
<feature type="transmembrane region" description="Helical" evidence="2">
    <location>
        <begin position="55"/>
        <end position="73"/>
    </location>
</feature>
<protein>
    <submittedName>
        <fullName evidence="3">Uncharacterized protein</fullName>
    </submittedName>
</protein>
<reference evidence="3 4" key="1">
    <citation type="journal article" date="2019" name="Nat. Ecol. Evol.">
        <title>Megaphylogeny resolves global patterns of mushroom evolution.</title>
        <authorList>
            <person name="Varga T."/>
            <person name="Krizsan K."/>
            <person name="Foldi C."/>
            <person name="Dima B."/>
            <person name="Sanchez-Garcia M."/>
            <person name="Sanchez-Ramirez S."/>
            <person name="Szollosi G.J."/>
            <person name="Szarkandi J.G."/>
            <person name="Papp V."/>
            <person name="Albert L."/>
            <person name="Andreopoulos W."/>
            <person name="Angelini C."/>
            <person name="Antonin V."/>
            <person name="Barry K.W."/>
            <person name="Bougher N.L."/>
            <person name="Buchanan P."/>
            <person name="Buyck B."/>
            <person name="Bense V."/>
            <person name="Catcheside P."/>
            <person name="Chovatia M."/>
            <person name="Cooper J."/>
            <person name="Damon W."/>
            <person name="Desjardin D."/>
            <person name="Finy P."/>
            <person name="Geml J."/>
            <person name="Haridas S."/>
            <person name="Hughes K."/>
            <person name="Justo A."/>
            <person name="Karasinski D."/>
            <person name="Kautmanova I."/>
            <person name="Kiss B."/>
            <person name="Kocsube S."/>
            <person name="Kotiranta H."/>
            <person name="LaButti K.M."/>
            <person name="Lechner B.E."/>
            <person name="Liimatainen K."/>
            <person name="Lipzen A."/>
            <person name="Lukacs Z."/>
            <person name="Mihaltcheva S."/>
            <person name="Morgado L.N."/>
            <person name="Niskanen T."/>
            <person name="Noordeloos M.E."/>
            <person name="Ohm R.A."/>
            <person name="Ortiz-Santana B."/>
            <person name="Ovrebo C."/>
            <person name="Racz N."/>
            <person name="Riley R."/>
            <person name="Savchenko A."/>
            <person name="Shiryaev A."/>
            <person name="Soop K."/>
            <person name="Spirin V."/>
            <person name="Szebenyi C."/>
            <person name="Tomsovsky M."/>
            <person name="Tulloss R.E."/>
            <person name="Uehling J."/>
            <person name="Grigoriev I.V."/>
            <person name="Vagvolgyi C."/>
            <person name="Papp T."/>
            <person name="Martin F.M."/>
            <person name="Miettinen O."/>
            <person name="Hibbett D.S."/>
            <person name="Nagy L.G."/>
        </authorList>
    </citation>
    <scope>NUCLEOTIDE SEQUENCE [LARGE SCALE GENOMIC DNA]</scope>
    <source>
        <strain evidence="3 4">CBS 121175</strain>
    </source>
</reference>
<feature type="region of interest" description="Disordered" evidence="1">
    <location>
        <begin position="306"/>
        <end position="325"/>
    </location>
</feature>
<evidence type="ECO:0000256" key="1">
    <source>
        <dbReference type="SAM" id="MobiDB-lite"/>
    </source>
</evidence>
<dbReference type="AlphaFoldDB" id="A0A5C3KG31"/>
<name>A0A5C3KG31_COPMA</name>
<keyword evidence="2" id="KW-0472">Membrane</keyword>
<proteinExistence type="predicted"/>
<sequence length="325" mass="36426">MSTIDFNHFGKVTAGGLFVNVTVTILGIGIQLFMCIYGLACYLESPRTMRRGKPPYIIVSFVILGLFSLTAAMDAYTNFRSLFEATTGREFYILTQEFEREWFRILSIFSLMFSLFTSDGLLLYRCYIVWKDQWYVLVIPGLCYLSTIGLGLQIAAPSQNWTPQDRIIGSAFTFLSVILNIMITSLLSFRLLRARNSMLGVLPSKHIQIYSRLIIILVEAALPVAVFGIGYAITLVIPLGETTAQISNWQISNMFFSTLYFLFATLSPQMIIFRVTTGRSWTDTTNASDNSTNTVLSTKNSMPVFAAGQDSSQWPSTTGTRDGYI</sequence>